<protein>
    <submittedName>
        <fullName evidence="2">CLDN</fullName>
    </submittedName>
</protein>
<accession>A0A8S3RQE4</accession>
<keyword evidence="3" id="KW-1185">Reference proteome</keyword>
<comment type="caution">
    <text evidence="2">The sequence shown here is derived from an EMBL/GenBank/DDBJ whole genome shotgun (WGS) entry which is preliminary data.</text>
</comment>
<gene>
    <name evidence="2" type="ORF">MEDL_24551</name>
</gene>
<evidence type="ECO:0000313" key="2">
    <source>
        <dbReference type="EMBL" id="CAG2210490.1"/>
    </source>
</evidence>
<keyword evidence="1" id="KW-1133">Transmembrane helix</keyword>
<proteinExistence type="predicted"/>
<keyword evidence="1" id="KW-0472">Membrane</keyword>
<feature type="transmembrane region" description="Helical" evidence="1">
    <location>
        <begin position="128"/>
        <end position="148"/>
    </location>
</feature>
<evidence type="ECO:0000313" key="3">
    <source>
        <dbReference type="Proteomes" id="UP000683360"/>
    </source>
</evidence>
<name>A0A8S3RQE4_MYTED</name>
<dbReference type="EMBL" id="CAJPWZ010001234">
    <property type="protein sequence ID" value="CAG2210490.1"/>
    <property type="molecule type" value="Genomic_DNA"/>
</dbReference>
<dbReference type="AlphaFoldDB" id="A0A8S3RQE4"/>
<keyword evidence="1" id="KW-0812">Transmembrane</keyword>
<feature type="transmembrane region" description="Helical" evidence="1">
    <location>
        <begin position="84"/>
        <end position="107"/>
    </location>
</feature>
<reference evidence="2" key="1">
    <citation type="submission" date="2021-03" db="EMBL/GenBank/DDBJ databases">
        <authorList>
            <person name="Bekaert M."/>
        </authorList>
    </citation>
    <scope>NUCLEOTIDE SEQUENCE</scope>
</reference>
<organism evidence="2 3">
    <name type="scientific">Mytilus edulis</name>
    <name type="common">Blue mussel</name>
    <dbReference type="NCBI Taxonomy" id="6550"/>
    <lineage>
        <taxon>Eukaryota</taxon>
        <taxon>Metazoa</taxon>
        <taxon>Spiralia</taxon>
        <taxon>Lophotrochozoa</taxon>
        <taxon>Mollusca</taxon>
        <taxon>Bivalvia</taxon>
        <taxon>Autobranchia</taxon>
        <taxon>Pteriomorphia</taxon>
        <taxon>Mytilida</taxon>
        <taxon>Mytiloidea</taxon>
        <taxon>Mytilidae</taxon>
        <taxon>Mytilinae</taxon>
        <taxon>Mytilus</taxon>
    </lineage>
</organism>
<sequence>MNTSRNLQYVADQWLSGETGYQGLWNFCYKNGTSSCCGNLDDVVGYKDFIGATRAFLIIESIIFLAIFYTIYRTVYENDPVYPVATILTIAIVHIKMSTTSTTSFCGNILKTFIRNVSNLDVGRSIHIILQLISFFILIGCLLADQWLSGYTGHQGLWKYCYKNGTSLCCGNLDAVLGYKVFIGATRVF</sequence>
<dbReference type="Gene3D" id="1.20.140.150">
    <property type="match status" value="1"/>
</dbReference>
<feature type="transmembrane region" description="Helical" evidence="1">
    <location>
        <begin position="55"/>
        <end position="72"/>
    </location>
</feature>
<evidence type="ECO:0000256" key="1">
    <source>
        <dbReference type="SAM" id="Phobius"/>
    </source>
</evidence>
<dbReference type="Proteomes" id="UP000683360">
    <property type="component" value="Unassembled WGS sequence"/>
</dbReference>